<dbReference type="EMBL" id="CABFPH010000008">
    <property type="protein sequence ID" value="VUD70362.1"/>
    <property type="molecule type" value="Genomic_DNA"/>
</dbReference>
<keyword evidence="3" id="KW-1185">Reference proteome</keyword>
<sequence>MTAGIWLGVTAALLAVTAQVAGITQASAESLDLAGTAALGPESRAVTLRLTCEPKTGIAATLTVPLFTGLSFDFDGLEGPSGSTAPLAELRTVTGSGVRTTRVRASGAVAADPATSFTLTVAPARRGEAPLREVALALAEPGAKLVWTQGSPRKGDAPVVATFVVAEGQTASLRTTVSPCLQGF</sequence>
<reference evidence="2 3" key="1">
    <citation type="submission" date="2019-06" db="EMBL/GenBank/DDBJ databases">
        <authorList>
            <person name="Rodrigo-Torres L."/>
            <person name="Arahal R. D."/>
            <person name="Lucena T."/>
        </authorList>
    </citation>
    <scope>NUCLEOTIDE SEQUENCE [LARGE SCALE GENOMIC DNA]</scope>
    <source>
        <strain evidence="2 3">SB0023/3</strain>
    </source>
</reference>
<evidence type="ECO:0000313" key="3">
    <source>
        <dbReference type="Proteomes" id="UP000410984"/>
    </source>
</evidence>
<feature type="signal peptide" evidence="1">
    <location>
        <begin position="1"/>
        <end position="28"/>
    </location>
</feature>
<dbReference type="OrthoDB" id="7992124at2"/>
<proteinExistence type="predicted"/>
<dbReference type="RefSeq" id="WP_142581946.1">
    <property type="nucleotide sequence ID" value="NZ_CABFPH010000008.1"/>
</dbReference>
<organism evidence="2 3">
    <name type="scientific">Methylobacterium symbioticum</name>
    <dbReference type="NCBI Taxonomy" id="2584084"/>
    <lineage>
        <taxon>Bacteria</taxon>
        <taxon>Pseudomonadati</taxon>
        <taxon>Pseudomonadota</taxon>
        <taxon>Alphaproteobacteria</taxon>
        <taxon>Hyphomicrobiales</taxon>
        <taxon>Methylobacteriaceae</taxon>
        <taxon>Methylobacterium</taxon>
    </lineage>
</organism>
<dbReference type="Proteomes" id="UP000410984">
    <property type="component" value="Unassembled WGS sequence"/>
</dbReference>
<feature type="chain" id="PRO_5021248662" evidence="1">
    <location>
        <begin position="29"/>
        <end position="184"/>
    </location>
</feature>
<accession>A0A509E8A4</accession>
<evidence type="ECO:0000256" key="1">
    <source>
        <dbReference type="SAM" id="SignalP"/>
    </source>
</evidence>
<dbReference type="AlphaFoldDB" id="A0A509E8A4"/>
<evidence type="ECO:0000313" key="2">
    <source>
        <dbReference type="EMBL" id="VUD70362.1"/>
    </source>
</evidence>
<keyword evidence="1" id="KW-0732">Signal</keyword>
<protein>
    <submittedName>
        <fullName evidence="2">Uncharacterized protein</fullName>
    </submittedName>
</protein>
<gene>
    <name evidence="2" type="ORF">MET9862_00927</name>
</gene>
<name>A0A509E8A4_9HYPH</name>